<dbReference type="Proteomes" id="UP000887579">
    <property type="component" value="Unplaced"/>
</dbReference>
<protein>
    <submittedName>
        <fullName evidence="2">BTB domain-containing protein</fullName>
    </submittedName>
</protein>
<name>A0AC34FU47_9BILA</name>
<evidence type="ECO:0000313" key="2">
    <source>
        <dbReference type="WBParaSite" id="ES5_v2.g20893.t1"/>
    </source>
</evidence>
<evidence type="ECO:0000313" key="1">
    <source>
        <dbReference type="Proteomes" id="UP000887579"/>
    </source>
</evidence>
<reference evidence="2" key="1">
    <citation type="submission" date="2022-11" db="UniProtKB">
        <authorList>
            <consortium name="WormBaseParasite"/>
        </authorList>
    </citation>
    <scope>IDENTIFICATION</scope>
</reference>
<proteinExistence type="predicted"/>
<dbReference type="WBParaSite" id="ES5_v2.g20893.t1">
    <property type="protein sequence ID" value="ES5_v2.g20893.t1"/>
    <property type="gene ID" value="ES5_v2.g20893"/>
</dbReference>
<accession>A0AC34FU47</accession>
<sequence length="504" mass="59476">MYQRRLASAESGIYALEREQHELELEIQRMRNRSKTSDDEKYKEDKDSSKEYIYKMQAERYKIFESQDVETGRFDVTFEIDGKMLHAHKFILTSISETMDIWLTDLWTNKDEVIKIKDYSYDDFYEFLRFLYSGDCEIKTENVFNIVDMAEFYGVQYLKKLCDKFLLKSKVITIENVEEMFEFSDKYSMPGFLQAVKNFVKFKGVLSDPSFLTFKKAFIEKVVIQLKGGWREKVFEAVYKWVEHQVNQRAALNNQDINISEAVKVELSTILPVTKFYKMKSDFLINFVVEKGFLLTPAELFKHFSRYRYSDDQADFKSVCDLAQKQALLKQKMSQNADFNLADSIKADLAEIIPEIKFYKMKKPFVLDFIVGNGILSEEQANRAYETRVEVKNGHSIINGVFMDNYGIRKKFEYPKEFYHASKPTYIKKARFHNVKLPIPSTPSTVMKMKGVEWYLCFEKDGVFTLKHYSLIERSDYLLAQMENNPEFRIHPAEKTRFTFSDSI</sequence>
<organism evidence="1 2">
    <name type="scientific">Panagrolaimus sp. ES5</name>
    <dbReference type="NCBI Taxonomy" id="591445"/>
    <lineage>
        <taxon>Eukaryota</taxon>
        <taxon>Metazoa</taxon>
        <taxon>Ecdysozoa</taxon>
        <taxon>Nematoda</taxon>
        <taxon>Chromadorea</taxon>
        <taxon>Rhabditida</taxon>
        <taxon>Tylenchina</taxon>
        <taxon>Panagrolaimomorpha</taxon>
        <taxon>Panagrolaimoidea</taxon>
        <taxon>Panagrolaimidae</taxon>
        <taxon>Panagrolaimus</taxon>
    </lineage>
</organism>